<dbReference type="GO" id="GO:0005634">
    <property type="term" value="C:nucleus"/>
    <property type="evidence" value="ECO:0007669"/>
    <property type="project" value="UniProtKB-SubCell"/>
</dbReference>
<keyword evidence="2" id="KW-0539">Nucleus</keyword>
<feature type="region of interest" description="Disordered" evidence="3">
    <location>
        <begin position="426"/>
        <end position="573"/>
    </location>
</feature>
<dbReference type="PANTHER" id="PTHR42107">
    <property type="entry name" value="YALI0D24453P"/>
    <property type="match status" value="1"/>
</dbReference>
<evidence type="ECO:0000256" key="1">
    <source>
        <dbReference type="ARBA" id="ARBA00004123"/>
    </source>
</evidence>
<organism evidence="5 6">
    <name type="scientific">Rhynchosporium graminicola</name>
    <dbReference type="NCBI Taxonomy" id="2792576"/>
    <lineage>
        <taxon>Eukaryota</taxon>
        <taxon>Fungi</taxon>
        <taxon>Dikarya</taxon>
        <taxon>Ascomycota</taxon>
        <taxon>Pezizomycotina</taxon>
        <taxon>Leotiomycetes</taxon>
        <taxon>Helotiales</taxon>
        <taxon>Ploettnerulaceae</taxon>
        <taxon>Rhynchosporium</taxon>
    </lineage>
</organism>
<feature type="compositionally biased region" description="Acidic residues" evidence="3">
    <location>
        <begin position="472"/>
        <end position="521"/>
    </location>
</feature>
<evidence type="ECO:0000313" key="5">
    <source>
        <dbReference type="EMBL" id="CZT05359.1"/>
    </source>
</evidence>
<accession>A0A1E1L4F1</accession>
<reference evidence="6" key="1">
    <citation type="submission" date="2016-03" db="EMBL/GenBank/DDBJ databases">
        <authorList>
            <person name="Ploux O."/>
        </authorList>
    </citation>
    <scope>NUCLEOTIDE SEQUENCE [LARGE SCALE GENOMIC DNA]</scope>
    <source>
        <strain evidence="6">UK7</strain>
    </source>
</reference>
<evidence type="ECO:0000256" key="3">
    <source>
        <dbReference type="SAM" id="MobiDB-lite"/>
    </source>
</evidence>
<sequence length="649" mass="71942">MSSGDESSELSSVSSDIENDLQLTKKDGILKFFSTVPHATVPVVEIASPPRKQRAPSPPHELVLADNPDIAVRLYIYRRVIHIFAHSKRVPVSLIIANAHVEQFICMFRSRFTEAFPKSLINFGPQELERDIVESIPGEGAEQFLCAVLGLLLNRKQDVKSGHYNRALEEAIQTHKSQWAKDWEAKNPLSGGATFASMLPTQRLTLLRTLILWALSSSDAVKGIIQASYKQNRHEDDLNQPLSVQPWGCDSDKRRYYLIEGLDDTHFRVYRESSYMGLKRTWWSVAGDIDELKVLAQKLADDDGGQKARLLSSKMMAAVPRFEATEEKRKRREYRQTRKQQFKRPEPNYSMYEGRTRGKRMKYTYSDEEEDMYSDSTNARRSTRNTGTHTPAEPSGPTITQSGRQVKLRQGGTYGETMLSGQAHGVAVGGYDGASDEPSHDEDAGGRAPRRAAAISGQASKSRSGRHIEGYNDVDEMTSDDEGDASEQDYGDDEEEDDNVPLESDVDDQDEQSDEDEEMEDVEKKKLIVKLTVKTPSPDHKSTIKLKFSPRKSPDKDASSKALFPGVTNGTHAPVSIADIPAILVAKDTVDPAPSPASNGATIHISQVPTQSTALPPKSPHIQAPHSPLAIRSPEKPSVTYTASVDVGK</sequence>
<dbReference type="AlphaFoldDB" id="A0A1E1L4F1"/>
<keyword evidence="6" id="KW-1185">Reference proteome</keyword>
<protein>
    <recommendedName>
        <fullName evidence="4">WHIM1 domain-containing protein</fullName>
    </recommendedName>
</protein>
<comment type="subcellular location">
    <subcellularLocation>
        <location evidence="1">Nucleus</location>
    </subcellularLocation>
</comment>
<dbReference type="PANTHER" id="PTHR42107:SF1">
    <property type="entry name" value="WHIM1 DOMAIN-CONTAINING PROTEIN"/>
    <property type="match status" value="1"/>
</dbReference>
<feature type="compositionally biased region" description="Basic residues" evidence="3">
    <location>
        <begin position="329"/>
        <end position="342"/>
    </location>
</feature>
<name>A0A1E1L4F1_9HELO</name>
<evidence type="ECO:0000256" key="2">
    <source>
        <dbReference type="ARBA" id="ARBA00023242"/>
    </source>
</evidence>
<gene>
    <name evidence="5" type="ORF">RCO7_08530</name>
</gene>
<dbReference type="InParanoid" id="A0A1E1L4F1"/>
<feature type="region of interest" description="Disordered" evidence="3">
    <location>
        <begin position="322"/>
        <end position="405"/>
    </location>
</feature>
<feature type="domain" description="WHIM1" evidence="4">
    <location>
        <begin position="181"/>
        <end position="225"/>
    </location>
</feature>
<dbReference type="InterPro" id="IPR028942">
    <property type="entry name" value="WHIM1_dom"/>
</dbReference>
<dbReference type="EMBL" id="FJUW01000035">
    <property type="protein sequence ID" value="CZT05359.1"/>
    <property type="molecule type" value="Genomic_DNA"/>
</dbReference>
<dbReference type="Pfam" id="PF15612">
    <property type="entry name" value="WHIM1"/>
    <property type="match status" value="1"/>
</dbReference>
<dbReference type="STRING" id="914237.A0A1E1L4F1"/>
<comment type="caution">
    <text evidence="5">The sequence shown here is derived from an EMBL/GenBank/DDBJ whole genome shotgun (WGS) entry which is preliminary data.</text>
</comment>
<feature type="compositionally biased region" description="Polar residues" evidence="3">
    <location>
        <begin position="374"/>
        <end position="389"/>
    </location>
</feature>
<proteinExistence type="predicted"/>
<evidence type="ECO:0000313" key="6">
    <source>
        <dbReference type="Proteomes" id="UP000178129"/>
    </source>
</evidence>
<feature type="region of interest" description="Disordered" evidence="3">
    <location>
        <begin position="611"/>
        <end position="649"/>
    </location>
</feature>
<evidence type="ECO:0000259" key="4">
    <source>
        <dbReference type="Pfam" id="PF15612"/>
    </source>
</evidence>
<dbReference type="Proteomes" id="UP000178129">
    <property type="component" value="Unassembled WGS sequence"/>
</dbReference>